<gene>
    <name evidence="1" type="ORF">EHF33_13360</name>
</gene>
<dbReference type="Gene3D" id="1.20.1250.20">
    <property type="entry name" value="MFS general substrate transporter like domains"/>
    <property type="match status" value="1"/>
</dbReference>
<name>A0A3G8YE73_9DEIO</name>
<sequence>MRHLRPVPVADAPAPAFCQSGRVAYLEFSPDTRLSHLVRNYFQGSGKFHSGPEEHRFMPERLVRLTFSVGQIWQGLLMGGALEPRPSALLSGLTLIPLRAASQGVLISIATPAESQGQVQGGTGAFSSLAQIAGPLGGGQLYSRLGPGATYGAAAALAVAALKPTGHSQIRHECWPRRWWRGSQVWLPLPCRIGTYPPDSASSAHKQVP</sequence>
<dbReference type="RefSeq" id="WP_124872489.1">
    <property type="nucleotide sequence ID" value="NZ_CP034183.1"/>
</dbReference>
<organism evidence="1 2">
    <name type="scientific">Deinococcus psychrotolerans</name>
    <dbReference type="NCBI Taxonomy" id="2489213"/>
    <lineage>
        <taxon>Bacteria</taxon>
        <taxon>Thermotogati</taxon>
        <taxon>Deinococcota</taxon>
        <taxon>Deinococci</taxon>
        <taxon>Deinococcales</taxon>
        <taxon>Deinococcaceae</taxon>
        <taxon>Deinococcus</taxon>
    </lineage>
</organism>
<protein>
    <submittedName>
        <fullName evidence="1">Uncharacterized protein</fullName>
    </submittedName>
</protein>
<dbReference type="InterPro" id="IPR036259">
    <property type="entry name" value="MFS_trans_sf"/>
</dbReference>
<dbReference type="KEGG" id="dph:EHF33_13360"/>
<proteinExistence type="predicted"/>
<evidence type="ECO:0000313" key="2">
    <source>
        <dbReference type="Proteomes" id="UP000276417"/>
    </source>
</evidence>
<dbReference type="AlphaFoldDB" id="A0A3G8YE73"/>
<dbReference type="OrthoDB" id="323290at2"/>
<keyword evidence="2" id="KW-1185">Reference proteome</keyword>
<dbReference type="EMBL" id="CP034183">
    <property type="protein sequence ID" value="AZI43612.1"/>
    <property type="molecule type" value="Genomic_DNA"/>
</dbReference>
<accession>A0A3G8YE73</accession>
<reference evidence="1 2" key="1">
    <citation type="submission" date="2018-11" db="EMBL/GenBank/DDBJ databases">
        <title>Deinococcus shelandsis sp. nov., isolated from South Shetland Islands soil of Antarctica.</title>
        <authorList>
            <person name="Tian J."/>
        </authorList>
    </citation>
    <scope>NUCLEOTIDE SEQUENCE [LARGE SCALE GENOMIC DNA]</scope>
    <source>
        <strain evidence="1 2">S14-83T</strain>
    </source>
</reference>
<evidence type="ECO:0000313" key="1">
    <source>
        <dbReference type="EMBL" id="AZI43612.1"/>
    </source>
</evidence>
<dbReference type="SUPFAM" id="SSF103473">
    <property type="entry name" value="MFS general substrate transporter"/>
    <property type="match status" value="1"/>
</dbReference>
<dbReference type="Proteomes" id="UP000276417">
    <property type="component" value="Chromosome 1"/>
</dbReference>